<dbReference type="PANTHER" id="PTHR31060">
    <property type="entry name" value="OSJNBA0011J08.25 PROTEIN-RELATED"/>
    <property type="match status" value="1"/>
</dbReference>
<dbReference type="OrthoDB" id="1745903at2759"/>
<dbReference type="PANTHER" id="PTHR31060:SF3">
    <property type="entry name" value="OS04G0579700 PROTEIN"/>
    <property type="match status" value="1"/>
</dbReference>
<dbReference type="STRING" id="1590841.A0A2R6R5H9"/>
<keyword evidence="2" id="KW-1185">Reference proteome</keyword>
<dbReference type="Gramene" id="PSS21257">
    <property type="protein sequence ID" value="PSS21257"/>
    <property type="gene ID" value="CEY00_Acc10301"/>
</dbReference>
<name>A0A2R6R5H9_ACTCC</name>
<dbReference type="EMBL" id="NKQK01000009">
    <property type="protein sequence ID" value="PSS21257.1"/>
    <property type="molecule type" value="Genomic_DNA"/>
</dbReference>
<dbReference type="GO" id="GO:0016567">
    <property type="term" value="P:protein ubiquitination"/>
    <property type="evidence" value="ECO:0007669"/>
    <property type="project" value="UniProtKB-UniPathway"/>
</dbReference>
<dbReference type="InParanoid" id="A0A2R6R5H9"/>
<sequence length="127" mass="14596">MYNKDLGKKLMKEDVSRVLGILKVSAAIGFDAGVLSCLEYLEATSRAKDEEEKVASLLSELRLEGVDSILLLRMEMCRRHVEGTKLFKEILNLIMMREFWTINSEFGDTLQPCALNWRYLICNTWTS</sequence>
<proteinExistence type="predicted"/>
<dbReference type="UniPathway" id="UPA00143"/>
<evidence type="ECO:0000313" key="2">
    <source>
        <dbReference type="Proteomes" id="UP000241394"/>
    </source>
</evidence>
<organism evidence="1 2">
    <name type="scientific">Actinidia chinensis var. chinensis</name>
    <name type="common">Chinese soft-hair kiwi</name>
    <dbReference type="NCBI Taxonomy" id="1590841"/>
    <lineage>
        <taxon>Eukaryota</taxon>
        <taxon>Viridiplantae</taxon>
        <taxon>Streptophyta</taxon>
        <taxon>Embryophyta</taxon>
        <taxon>Tracheophyta</taxon>
        <taxon>Spermatophyta</taxon>
        <taxon>Magnoliopsida</taxon>
        <taxon>eudicotyledons</taxon>
        <taxon>Gunneridae</taxon>
        <taxon>Pentapetalae</taxon>
        <taxon>asterids</taxon>
        <taxon>Ericales</taxon>
        <taxon>Actinidiaceae</taxon>
        <taxon>Actinidia</taxon>
    </lineage>
</organism>
<dbReference type="AlphaFoldDB" id="A0A2R6R5H9"/>
<reference evidence="2" key="2">
    <citation type="journal article" date="2018" name="BMC Genomics">
        <title>A manually annotated Actinidia chinensis var. chinensis (kiwifruit) genome highlights the challenges associated with draft genomes and gene prediction in plants.</title>
        <authorList>
            <person name="Pilkington S.M."/>
            <person name="Crowhurst R."/>
            <person name="Hilario E."/>
            <person name="Nardozza S."/>
            <person name="Fraser L."/>
            <person name="Peng Y."/>
            <person name="Gunaseelan K."/>
            <person name="Simpson R."/>
            <person name="Tahir J."/>
            <person name="Deroles S.C."/>
            <person name="Templeton K."/>
            <person name="Luo Z."/>
            <person name="Davy M."/>
            <person name="Cheng C."/>
            <person name="McNeilage M."/>
            <person name="Scaglione D."/>
            <person name="Liu Y."/>
            <person name="Zhang Q."/>
            <person name="Datson P."/>
            <person name="De Silva N."/>
            <person name="Gardiner S.E."/>
            <person name="Bassett H."/>
            <person name="Chagne D."/>
            <person name="McCallum J."/>
            <person name="Dzierzon H."/>
            <person name="Deng C."/>
            <person name="Wang Y.Y."/>
            <person name="Barron L."/>
            <person name="Manako K."/>
            <person name="Bowen J."/>
            <person name="Foster T.M."/>
            <person name="Erridge Z.A."/>
            <person name="Tiffin H."/>
            <person name="Waite C.N."/>
            <person name="Davies K.M."/>
            <person name="Grierson E.P."/>
            <person name="Laing W.A."/>
            <person name="Kirk R."/>
            <person name="Chen X."/>
            <person name="Wood M."/>
            <person name="Montefiori M."/>
            <person name="Brummell D.A."/>
            <person name="Schwinn K.E."/>
            <person name="Catanach A."/>
            <person name="Fullerton C."/>
            <person name="Li D."/>
            <person name="Meiyalaghan S."/>
            <person name="Nieuwenhuizen N."/>
            <person name="Read N."/>
            <person name="Prakash R."/>
            <person name="Hunter D."/>
            <person name="Zhang H."/>
            <person name="McKenzie M."/>
            <person name="Knabel M."/>
            <person name="Harris A."/>
            <person name="Allan A.C."/>
            <person name="Gleave A."/>
            <person name="Chen A."/>
            <person name="Janssen B.J."/>
            <person name="Plunkett B."/>
            <person name="Ampomah-Dwamena C."/>
            <person name="Voogd C."/>
            <person name="Leif D."/>
            <person name="Lafferty D."/>
            <person name="Souleyre E.J.F."/>
            <person name="Varkonyi-Gasic E."/>
            <person name="Gambi F."/>
            <person name="Hanley J."/>
            <person name="Yao J.L."/>
            <person name="Cheung J."/>
            <person name="David K.M."/>
            <person name="Warren B."/>
            <person name="Marsh K."/>
            <person name="Snowden K.C."/>
            <person name="Lin-Wang K."/>
            <person name="Brian L."/>
            <person name="Martinez-Sanchez M."/>
            <person name="Wang M."/>
            <person name="Ileperuma N."/>
            <person name="Macnee N."/>
            <person name="Campin R."/>
            <person name="McAtee P."/>
            <person name="Drummond R.S.M."/>
            <person name="Espley R.V."/>
            <person name="Ireland H.S."/>
            <person name="Wu R."/>
            <person name="Atkinson R.G."/>
            <person name="Karunairetnam S."/>
            <person name="Bulley S."/>
            <person name="Chunkath S."/>
            <person name="Hanley Z."/>
            <person name="Storey R."/>
            <person name="Thrimawithana A.H."/>
            <person name="Thomson S."/>
            <person name="David C."/>
            <person name="Testolin R."/>
            <person name="Huang H."/>
            <person name="Hellens R.P."/>
            <person name="Schaffer R.J."/>
        </authorList>
    </citation>
    <scope>NUCLEOTIDE SEQUENCE [LARGE SCALE GENOMIC DNA]</scope>
    <source>
        <strain evidence="2">cv. Red5</strain>
    </source>
</reference>
<comment type="caution">
    <text evidence="1">The sequence shown here is derived from an EMBL/GenBank/DDBJ whole genome shotgun (WGS) entry which is preliminary data.</text>
</comment>
<dbReference type="Proteomes" id="UP000241394">
    <property type="component" value="Chromosome LG9"/>
</dbReference>
<gene>
    <name evidence="1" type="ORF">CEY00_Acc10301</name>
</gene>
<evidence type="ECO:0000313" key="1">
    <source>
        <dbReference type="EMBL" id="PSS21257.1"/>
    </source>
</evidence>
<accession>A0A2R6R5H9</accession>
<reference evidence="1 2" key="1">
    <citation type="submission" date="2017-07" db="EMBL/GenBank/DDBJ databases">
        <title>An improved, manually edited Actinidia chinensis var. chinensis (kiwifruit) genome highlights the challenges associated with draft genomes and gene prediction in plants.</title>
        <authorList>
            <person name="Pilkington S."/>
            <person name="Crowhurst R."/>
            <person name="Hilario E."/>
            <person name="Nardozza S."/>
            <person name="Fraser L."/>
            <person name="Peng Y."/>
            <person name="Gunaseelan K."/>
            <person name="Simpson R."/>
            <person name="Tahir J."/>
            <person name="Deroles S."/>
            <person name="Templeton K."/>
            <person name="Luo Z."/>
            <person name="Davy M."/>
            <person name="Cheng C."/>
            <person name="Mcneilage M."/>
            <person name="Scaglione D."/>
            <person name="Liu Y."/>
            <person name="Zhang Q."/>
            <person name="Datson P."/>
            <person name="De Silva N."/>
            <person name="Gardiner S."/>
            <person name="Bassett H."/>
            <person name="Chagne D."/>
            <person name="Mccallum J."/>
            <person name="Dzierzon H."/>
            <person name="Deng C."/>
            <person name="Wang Y.-Y."/>
            <person name="Barron N."/>
            <person name="Manako K."/>
            <person name="Bowen J."/>
            <person name="Foster T."/>
            <person name="Erridge Z."/>
            <person name="Tiffin H."/>
            <person name="Waite C."/>
            <person name="Davies K."/>
            <person name="Grierson E."/>
            <person name="Laing W."/>
            <person name="Kirk R."/>
            <person name="Chen X."/>
            <person name="Wood M."/>
            <person name="Montefiori M."/>
            <person name="Brummell D."/>
            <person name="Schwinn K."/>
            <person name="Catanach A."/>
            <person name="Fullerton C."/>
            <person name="Li D."/>
            <person name="Meiyalaghan S."/>
            <person name="Nieuwenhuizen N."/>
            <person name="Read N."/>
            <person name="Prakash R."/>
            <person name="Hunter D."/>
            <person name="Zhang H."/>
            <person name="Mckenzie M."/>
            <person name="Knabel M."/>
            <person name="Harris A."/>
            <person name="Allan A."/>
            <person name="Chen A."/>
            <person name="Janssen B."/>
            <person name="Plunkett B."/>
            <person name="Dwamena C."/>
            <person name="Voogd C."/>
            <person name="Leif D."/>
            <person name="Lafferty D."/>
            <person name="Souleyre E."/>
            <person name="Varkonyi-Gasic E."/>
            <person name="Gambi F."/>
            <person name="Hanley J."/>
            <person name="Yao J.-L."/>
            <person name="Cheung J."/>
            <person name="David K."/>
            <person name="Warren B."/>
            <person name="Marsh K."/>
            <person name="Snowden K."/>
            <person name="Lin-Wang K."/>
            <person name="Brian L."/>
            <person name="Martinez-Sanchez M."/>
            <person name="Wang M."/>
            <person name="Ileperuma N."/>
            <person name="Macnee N."/>
            <person name="Campin R."/>
            <person name="Mcatee P."/>
            <person name="Drummond R."/>
            <person name="Espley R."/>
            <person name="Ireland H."/>
            <person name="Wu R."/>
            <person name="Atkinson R."/>
            <person name="Karunairetnam S."/>
            <person name="Bulley S."/>
            <person name="Chunkath S."/>
            <person name="Hanley Z."/>
            <person name="Storey R."/>
            <person name="Thrimawithana A."/>
            <person name="Thomson S."/>
            <person name="David C."/>
            <person name="Testolin R."/>
        </authorList>
    </citation>
    <scope>NUCLEOTIDE SEQUENCE [LARGE SCALE GENOMIC DNA]</scope>
    <source>
        <strain evidence="2">cv. Red5</strain>
        <tissue evidence="1">Young leaf</tissue>
    </source>
</reference>
<protein>
    <submittedName>
        <fullName evidence="1">BTB/POZ domain-containing protein</fullName>
    </submittedName>
</protein>
<dbReference type="InterPro" id="IPR038920">
    <property type="entry name" value="At3g05675-like"/>
</dbReference>